<dbReference type="EMBL" id="VCEI01000011">
    <property type="protein sequence ID" value="TLU95895.1"/>
    <property type="molecule type" value="Genomic_DNA"/>
</dbReference>
<dbReference type="OrthoDB" id="6910425at2"/>
<proteinExistence type="predicted"/>
<sequence>MSEPSSFYAKITIKPESYEQFLRAEPAVAKSQSGWNEWFHSKTMYGKPELTENHLNTYKHSSNREIIDHWLKAGQSYSFSEYDRENETWHFGIIWFTKNYLEMIPMLSTIRGIAGFREGNELDFIIVYSYFWEPNQINAYLKFSSGNSEFVEKVEPEDLKCADLYLTKKWHQFAENILLD</sequence>
<dbReference type="Proteomes" id="UP000309788">
    <property type="component" value="Unassembled WGS sequence"/>
</dbReference>
<gene>
    <name evidence="1" type="ORF">FEM55_01715</name>
</gene>
<dbReference type="RefSeq" id="WP_138279589.1">
    <property type="nucleotide sequence ID" value="NZ_BMGE01000001.1"/>
</dbReference>
<reference evidence="1 2" key="1">
    <citation type="submission" date="2019-05" db="EMBL/GenBank/DDBJ databases">
        <authorList>
            <person name="Qu J.-H."/>
        </authorList>
    </citation>
    <scope>NUCLEOTIDE SEQUENCE [LARGE SCALE GENOMIC DNA]</scope>
    <source>
        <strain evidence="1 2">Z12</strain>
    </source>
</reference>
<name>A0A5R9KI71_9BACT</name>
<comment type="caution">
    <text evidence="1">The sequence shown here is derived from an EMBL/GenBank/DDBJ whole genome shotgun (WGS) entry which is preliminary data.</text>
</comment>
<evidence type="ECO:0000313" key="1">
    <source>
        <dbReference type="EMBL" id="TLU95895.1"/>
    </source>
</evidence>
<accession>A0A5R9KI71</accession>
<dbReference type="AlphaFoldDB" id="A0A5R9KI71"/>
<evidence type="ECO:0000313" key="2">
    <source>
        <dbReference type="Proteomes" id="UP000309788"/>
    </source>
</evidence>
<keyword evidence="2" id="KW-1185">Reference proteome</keyword>
<protein>
    <submittedName>
        <fullName evidence="1">Uncharacterized protein</fullName>
    </submittedName>
</protein>
<organism evidence="1 2">
    <name type="scientific">Dyadobacter sediminis</name>
    <dbReference type="NCBI Taxonomy" id="1493691"/>
    <lineage>
        <taxon>Bacteria</taxon>
        <taxon>Pseudomonadati</taxon>
        <taxon>Bacteroidota</taxon>
        <taxon>Cytophagia</taxon>
        <taxon>Cytophagales</taxon>
        <taxon>Spirosomataceae</taxon>
        <taxon>Dyadobacter</taxon>
    </lineage>
</organism>